<reference evidence="2 3" key="1">
    <citation type="journal article" date="2015" name="Genome Announc.">
        <title>Expanding the biotechnology potential of lactobacilli through comparative genomics of 213 strains and associated genera.</title>
        <authorList>
            <person name="Sun Z."/>
            <person name="Harris H.M."/>
            <person name="McCann A."/>
            <person name="Guo C."/>
            <person name="Argimon S."/>
            <person name="Zhang W."/>
            <person name="Yang X."/>
            <person name="Jeffery I.B."/>
            <person name="Cooney J.C."/>
            <person name="Kagawa T.F."/>
            <person name="Liu W."/>
            <person name="Song Y."/>
            <person name="Salvetti E."/>
            <person name="Wrobel A."/>
            <person name="Rasinkangas P."/>
            <person name="Parkhill J."/>
            <person name="Rea M.C."/>
            <person name="O'Sullivan O."/>
            <person name="Ritari J."/>
            <person name="Douillard F.P."/>
            <person name="Paul Ross R."/>
            <person name="Yang R."/>
            <person name="Briner A.E."/>
            <person name="Felis G.E."/>
            <person name="de Vos W.M."/>
            <person name="Barrangou R."/>
            <person name="Klaenhammer T.R."/>
            <person name="Caufield P.W."/>
            <person name="Cui Y."/>
            <person name="Zhang H."/>
            <person name="O'Toole P.W."/>
        </authorList>
    </citation>
    <scope>NUCLEOTIDE SEQUENCE [LARGE SCALE GENOMIC DNA]</scope>
    <source>
        <strain evidence="2 3">DSM 22689</strain>
    </source>
</reference>
<gene>
    <name evidence="2" type="ORF">FC87_GL000919</name>
</gene>
<dbReference type="STRING" id="1423745.GCA_001311215_00334"/>
<dbReference type="InterPro" id="IPR029068">
    <property type="entry name" value="Glyas_Bleomycin-R_OHBP_Dase"/>
</dbReference>
<dbReference type="PROSITE" id="PS51819">
    <property type="entry name" value="VOC"/>
    <property type="match status" value="1"/>
</dbReference>
<dbReference type="RefSeq" id="WP_009167233.1">
    <property type="nucleotide sequence ID" value="NZ_AYZI01000005.1"/>
</dbReference>
<protein>
    <submittedName>
        <fullName evidence="2">Methylmalonyl-CoA epimerase</fullName>
    </submittedName>
</protein>
<accession>A0A0R2CJK8</accession>
<dbReference type="Pfam" id="PF00903">
    <property type="entry name" value="Glyoxalase"/>
    <property type="match status" value="1"/>
</dbReference>
<evidence type="ECO:0000313" key="3">
    <source>
        <dbReference type="Proteomes" id="UP000051586"/>
    </source>
</evidence>
<comment type="caution">
    <text evidence="2">The sequence shown here is derived from an EMBL/GenBank/DDBJ whole genome shotgun (WGS) entry which is preliminary data.</text>
</comment>
<dbReference type="CDD" id="cd06587">
    <property type="entry name" value="VOC"/>
    <property type="match status" value="1"/>
</dbReference>
<dbReference type="AlphaFoldDB" id="A0A0R2CJK8"/>
<dbReference type="SUPFAM" id="SSF54593">
    <property type="entry name" value="Glyoxalase/Bleomycin resistance protein/Dihydroxybiphenyl dioxygenase"/>
    <property type="match status" value="1"/>
</dbReference>
<organism evidence="2 3">
    <name type="scientific">Fructilactobacillus florum DSM 22689 = JCM 16035</name>
    <dbReference type="NCBI Taxonomy" id="1423745"/>
    <lineage>
        <taxon>Bacteria</taxon>
        <taxon>Bacillati</taxon>
        <taxon>Bacillota</taxon>
        <taxon>Bacilli</taxon>
        <taxon>Lactobacillales</taxon>
        <taxon>Lactobacillaceae</taxon>
        <taxon>Fructilactobacillus</taxon>
    </lineage>
</organism>
<evidence type="ECO:0000313" key="2">
    <source>
        <dbReference type="EMBL" id="KRM91408.1"/>
    </source>
</evidence>
<dbReference type="EMBL" id="AYZI01000005">
    <property type="protein sequence ID" value="KRM91408.1"/>
    <property type="molecule type" value="Genomic_DNA"/>
</dbReference>
<feature type="domain" description="VOC" evidence="1">
    <location>
        <begin position="9"/>
        <end position="127"/>
    </location>
</feature>
<dbReference type="Gene3D" id="3.10.180.10">
    <property type="entry name" value="2,3-Dihydroxybiphenyl 1,2-Dioxygenase, domain 1"/>
    <property type="match status" value="1"/>
</dbReference>
<name>A0A0R2CJK8_9LACO</name>
<sequence>MAFSKNFTGLQHVGIPSGDLDQTIAFYEKLGFEKVGQFLYEGNRCAFMKYDTLMIETWEGDAIANADGAINHISLNTNDAAAALQDAKDLGLDVQENEIQTRPFWDKGIRFFNIYGPNHEKIEFCEIVK</sequence>
<proteinExistence type="predicted"/>
<dbReference type="InterPro" id="IPR037523">
    <property type="entry name" value="VOC_core"/>
</dbReference>
<dbReference type="Proteomes" id="UP000051586">
    <property type="component" value="Unassembled WGS sequence"/>
</dbReference>
<evidence type="ECO:0000259" key="1">
    <source>
        <dbReference type="PROSITE" id="PS51819"/>
    </source>
</evidence>
<dbReference type="PATRIC" id="fig|1423745.4.peg.980"/>
<dbReference type="InterPro" id="IPR004360">
    <property type="entry name" value="Glyas_Fos-R_dOase_dom"/>
</dbReference>